<dbReference type="SUPFAM" id="SSF101936">
    <property type="entry name" value="DNA-binding pseudobarrel domain"/>
    <property type="match status" value="2"/>
</dbReference>
<evidence type="ECO:0000256" key="2">
    <source>
        <dbReference type="ARBA" id="ARBA00023015"/>
    </source>
</evidence>
<keyword evidence="2" id="KW-0805">Transcription regulation</keyword>
<comment type="caution">
    <text evidence="8">The sequence shown here is derived from an EMBL/GenBank/DDBJ whole genome shotgun (WGS) entry which is preliminary data.</text>
</comment>
<dbReference type="PROSITE" id="PS50863">
    <property type="entry name" value="B3"/>
    <property type="match status" value="2"/>
</dbReference>
<name>A0A7J6VBC0_THATH</name>
<proteinExistence type="predicted"/>
<dbReference type="Gene3D" id="2.40.330.10">
    <property type="entry name" value="DNA-binding pseudobarrel domain"/>
    <property type="match status" value="2"/>
</dbReference>
<keyword evidence="9" id="KW-1185">Reference proteome</keyword>
<evidence type="ECO:0000256" key="5">
    <source>
        <dbReference type="ARBA" id="ARBA00023242"/>
    </source>
</evidence>
<feature type="domain" description="TF-B3" evidence="7">
    <location>
        <begin position="62"/>
        <end position="155"/>
    </location>
</feature>
<dbReference type="EMBL" id="JABWDY010035097">
    <property type="protein sequence ID" value="KAF5182203.1"/>
    <property type="molecule type" value="Genomic_DNA"/>
</dbReference>
<dbReference type="InterPro" id="IPR015300">
    <property type="entry name" value="DNA-bd_pseudobarrel_sf"/>
</dbReference>
<sequence length="427" mass="48881">MDDLVGENNIVSNLSVRDKNTLKRRDEGGDRRTSLILSAKIFVVVLKSMDTEPTTRRKVMKRPSFFKILIGDFTDTLRIPLKFTKRFGGKIHSESFLKNPTGKSFIVKVKKMEDGYFFRTGWQRFVKKNLLEFGDLLIFTYVGSSIFRVKIYDKTGCEKDMKIKSLEQKNNQDEQRSCRRTESVNAHGDEVKRDKGKKQRTERNDAKANVSSKEDHLHLISTKRKVGRTMLDQTVIGNKGCRTLFDLLLQGDGLDSTIQKESLSSQTVKQHLHSIRKRCVASREMLLNRAIEAAMEFKSENPFCRIVLSPSYISKGFMNLPCSFARCLTDTHLPGNTKRHLNVRLGILDGRKWSAQVTVSKNKAYICQGWNAFVAENSLREGDICFFEIIKAEELDIKVSIYRVHDNVKPVTLQQSEMTATNDMESS</sequence>
<reference evidence="8 9" key="1">
    <citation type="submission" date="2020-06" db="EMBL/GenBank/DDBJ databases">
        <title>Transcriptomic and genomic resources for Thalictrum thalictroides and T. hernandezii: Facilitating candidate gene discovery in an emerging model plant lineage.</title>
        <authorList>
            <person name="Arias T."/>
            <person name="Riano-Pachon D.M."/>
            <person name="Di Stilio V.S."/>
        </authorList>
    </citation>
    <scope>NUCLEOTIDE SEQUENCE [LARGE SCALE GENOMIC DNA]</scope>
    <source>
        <strain evidence="9">cv. WT478/WT964</strain>
        <tissue evidence="8">Leaves</tissue>
    </source>
</reference>
<evidence type="ECO:0000256" key="1">
    <source>
        <dbReference type="ARBA" id="ARBA00004123"/>
    </source>
</evidence>
<dbReference type="CDD" id="cd10017">
    <property type="entry name" value="B3_DNA"/>
    <property type="match status" value="2"/>
</dbReference>
<evidence type="ECO:0000313" key="8">
    <source>
        <dbReference type="EMBL" id="KAF5182203.1"/>
    </source>
</evidence>
<dbReference type="Proteomes" id="UP000554482">
    <property type="component" value="Unassembled WGS sequence"/>
</dbReference>
<keyword evidence="3" id="KW-0238">DNA-binding</keyword>
<dbReference type="GO" id="GO:0005634">
    <property type="term" value="C:nucleus"/>
    <property type="evidence" value="ECO:0007669"/>
    <property type="project" value="UniProtKB-SubCell"/>
</dbReference>
<dbReference type="PANTHER" id="PTHR31920">
    <property type="entry name" value="B3 DOMAIN-CONTAINING"/>
    <property type="match status" value="1"/>
</dbReference>
<evidence type="ECO:0000259" key="7">
    <source>
        <dbReference type="PROSITE" id="PS50863"/>
    </source>
</evidence>
<evidence type="ECO:0000313" key="9">
    <source>
        <dbReference type="Proteomes" id="UP000554482"/>
    </source>
</evidence>
<dbReference type="GO" id="GO:0003677">
    <property type="term" value="F:DNA binding"/>
    <property type="evidence" value="ECO:0007669"/>
    <property type="project" value="UniProtKB-KW"/>
</dbReference>
<organism evidence="8 9">
    <name type="scientific">Thalictrum thalictroides</name>
    <name type="common">Rue-anemone</name>
    <name type="synonym">Anemone thalictroides</name>
    <dbReference type="NCBI Taxonomy" id="46969"/>
    <lineage>
        <taxon>Eukaryota</taxon>
        <taxon>Viridiplantae</taxon>
        <taxon>Streptophyta</taxon>
        <taxon>Embryophyta</taxon>
        <taxon>Tracheophyta</taxon>
        <taxon>Spermatophyta</taxon>
        <taxon>Magnoliopsida</taxon>
        <taxon>Ranunculales</taxon>
        <taxon>Ranunculaceae</taxon>
        <taxon>Thalictroideae</taxon>
        <taxon>Thalictrum</taxon>
    </lineage>
</organism>
<evidence type="ECO:0000256" key="6">
    <source>
        <dbReference type="SAM" id="MobiDB-lite"/>
    </source>
</evidence>
<feature type="region of interest" description="Disordered" evidence="6">
    <location>
        <begin position="168"/>
        <end position="214"/>
    </location>
</feature>
<dbReference type="InterPro" id="IPR050655">
    <property type="entry name" value="Plant_B3_domain"/>
</dbReference>
<comment type="subcellular location">
    <subcellularLocation>
        <location evidence="1">Nucleus</location>
    </subcellularLocation>
</comment>
<evidence type="ECO:0000256" key="4">
    <source>
        <dbReference type="ARBA" id="ARBA00023163"/>
    </source>
</evidence>
<dbReference type="SMART" id="SM01019">
    <property type="entry name" value="B3"/>
    <property type="match status" value="2"/>
</dbReference>
<dbReference type="Pfam" id="PF02362">
    <property type="entry name" value="B3"/>
    <property type="match status" value="2"/>
</dbReference>
<dbReference type="InterPro" id="IPR003340">
    <property type="entry name" value="B3_DNA-bd"/>
</dbReference>
<dbReference type="AlphaFoldDB" id="A0A7J6VBC0"/>
<protein>
    <submittedName>
        <fullName evidence="8">B3 domain-containing transcription factor vrn1</fullName>
    </submittedName>
</protein>
<dbReference type="PANTHER" id="PTHR31920:SF135">
    <property type="entry name" value="B3 DOMAIN-CONTAINING PROTEIN OS03G0621600-RELATED"/>
    <property type="match status" value="1"/>
</dbReference>
<keyword evidence="4" id="KW-0804">Transcription</keyword>
<accession>A0A7J6VBC0</accession>
<gene>
    <name evidence="8" type="ORF">FRX31_028208</name>
</gene>
<keyword evidence="5" id="KW-0539">Nucleus</keyword>
<evidence type="ECO:0000256" key="3">
    <source>
        <dbReference type="ARBA" id="ARBA00023125"/>
    </source>
</evidence>
<feature type="domain" description="TF-B3" evidence="7">
    <location>
        <begin position="303"/>
        <end position="405"/>
    </location>
</feature>
<dbReference type="OrthoDB" id="1666376at2759"/>